<dbReference type="OrthoDB" id="9793251at2"/>
<comment type="caution">
    <text evidence="3">The sequence shown here is derived from an EMBL/GenBank/DDBJ whole genome shotgun (WGS) entry which is preliminary data.</text>
</comment>
<gene>
    <name evidence="3" type="ORF">MOMA_02390</name>
</gene>
<dbReference type="PATRIC" id="fig|1230338.3.peg.522"/>
<keyword evidence="4" id="KW-1185">Reference proteome</keyword>
<dbReference type="STRING" id="1230338.MOMA_02390"/>
<accession>L2F851</accession>
<sequence>MKNLTKKATVGLLALTSLVAVASQITTTIGVSETPTADFTLSNDSVTDTKTGLVWQRCVVGQSFDGTKCTGTPTEFTSFEKALANNKDGWRLPTIKELSSLSDHSVAQPALNLNVHKFSEGLDLVKNSDLALWSATPKSTPKSSWGQPTYKSYVYKLNNGEPTTTDRSTGKSYKVEAKYVLLVKN</sequence>
<evidence type="ECO:0000313" key="4">
    <source>
        <dbReference type="Proteomes" id="UP000023795"/>
    </source>
</evidence>
<evidence type="ECO:0000259" key="2">
    <source>
        <dbReference type="Pfam" id="PF07603"/>
    </source>
</evidence>
<dbReference type="InterPro" id="IPR011460">
    <property type="entry name" value="Lcl_C"/>
</dbReference>
<evidence type="ECO:0000313" key="3">
    <source>
        <dbReference type="EMBL" id="ELA09217.1"/>
    </source>
</evidence>
<feature type="domain" description="Lcl C-terminal" evidence="2">
    <location>
        <begin position="46"/>
        <end position="167"/>
    </location>
</feature>
<dbReference type="RefSeq" id="WP_009767037.1">
    <property type="nucleotide sequence ID" value="NZ_ANIN01000001.1"/>
</dbReference>
<feature type="signal peptide" evidence="1">
    <location>
        <begin position="1"/>
        <end position="22"/>
    </location>
</feature>
<dbReference type="eggNOG" id="COG3209">
    <property type="taxonomic scope" value="Bacteria"/>
</dbReference>
<organism evidence="3 4">
    <name type="scientific">Moraxella macacae 0408225</name>
    <dbReference type="NCBI Taxonomy" id="1230338"/>
    <lineage>
        <taxon>Bacteria</taxon>
        <taxon>Pseudomonadati</taxon>
        <taxon>Pseudomonadota</taxon>
        <taxon>Gammaproteobacteria</taxon>
        <taxon>Moraxellales</taxon>
        <taxon>Moraxellaceae</taxon>
        <taxon>Moraxella</taxon>
    </lineage>
</organism>
<proteinExistence type="predicted"/>
<dbReference type="EMBL" id="ANIN01000001">
    <property type="protein sequence ID" value="ELA09217.1"/>
    <property type="molecule type" value="Genomic_DNA"/>
</dbReference>
<feature type="chain" id="PRO_5003958014" evidence="1">
    <location>
        <begin position="23"/>
        <end position="185"/>
    </location>
</feature>
<dbReference type="Pfam" id="PF07603">
    <property type="entry name" value="Lcl_C"/>
    <property type="match status" value="1"/>
</dbReference>
<reference evidence="3 4" key="1">
    <citation type="journal article" date="2013" name="Genome Announc.">
        <title>Genome Sequence of Moraxella macacae 0408225, a Novel Bacterial Species Isolated from a Cynomolgus Macaque with Epistaxis.</title>
        <authorList>
            <person name="Ladner J.T."/>
            <person name="Whitehouse C.A."/>
            <person name="Koroleva G.I."/>
            <person name="Palacios G.F."/>
        </authorList>
    </citation>
    <scope>NUCLEOTIDE SEQUENCE [LARGE SCALE GENOMIC DNA]</scope>
    <source>
        <strain evidence="3 4">0408225</strain>
    </source>
</reference>
<dbReference type="Proteomes" id="UP000023795">
    <property type="component" value="Unassembled WGS sequence"/>
</dbReference>
<dbReference type="AlphaFoldDB" id="L2F851"/>
<name>L2F851_9GAMM</name>
<keyword evidence="1" id="KW-0732">Signal</keyword>
<evidence type="ECO:0000256" key="1">
    <source>
        <dbReference type="SAM" id="SignalP"/>
    </source>
</evidence>
<protein>
    <submittedName>
        <fullName evidence="3">Putative Fimh-like protein</fullName>
    </submittedName>
</protein>